<evidence type="ECO:0000256" key="4">
    <source>
        <dbReference type="ARBA" id="ARBA00023125"/>
    </source>
</evidence>
<keyword evidence="5" id="KW-0804">Transcription</keyword>
<evidence type="ECO:0000313" key="8">
    <source>
        <dbReference type="Proteomes" id="UP001576708"/>
    </source>
</evidence>
<dbReference type="CDD" id="cd06529">
    <property type="entry name" value="S24_LexA-like"/>
    <property type="match status" value="1"/>
</dbReference>
<evidence type="ECO:0000256" key="2">
    <source>
        <dbReference type="ARBA" id="ARBA00022801"/>
    </source>
</evidence>
<dbReference type="RefSeq" id="WP_342201211.1">
    <property type="nucleotide sequence ID" value="NZ_JBCATE010000002.1"/>
</dbReference>
<accession>A0ABV4VH56</accession>
<dbReference type="PROSITE" id="PS50943">
    <property type="entry name" value="HTH_CROC1"/>
    <property type="match status" value="2"/>
</dbReference>
<dbReference type="InterPro" id="IPR001387">
    <property type="entry name" value="Cro/C1-type_HTH"/>
</dbReference>
<feature type="domain" description="HTH cro/C1-type" evidence="6">
    <location>
        <begin position="79"/>
        <end position="132"/>
    </location>
</feature>
<evidence type="ECO:0000256" key="3">
    <source>
        <dbReference type="ARBA" id="ARBA00023015"/>
    </source>
</evidence>
<dbReference type="PANTHER" id="PTHR40661:SF2">
    <property type="entry name" value="HTH-TYPE TRANSCRIPTIONAL REGULATOR PRTR"/>
    <property type="match status" value="1"/>
</dbReference>
<evidence type="ECO:0000313" key="7">
    <source>
        <dbReference type="EMBL" id="MFB2619606.1"/>
    </source>
</evidence>
<sequence>MTISERVKNRRLALNLTQTQLAEAIGVTQNAIHKIEDGTTKQPRNISELAQALKCSPNWLLFGEDIKSNEQKMDLAQRVKLRRTALGLTQKETAEASGMIQQSLQKIEDGKTQNPRRLVDLARVLKCSPEWLLFGRDGKPSDIPNISTGPEIKGFFPLISWVRAGTWSAIEEIHALEAERFPCPVNCSANTFVLKVQGISMEPTFRDGDLIFVDPEVEWRHGAYVVARLNDQNEATFKQLVVEGSLKFLKPLNPNWPEQLIPINGNCSIVGVVVFSGRAF</sequence>
<dbReference type="Pfam" id="PF00717">
    <property type="entry name" value="Peptidase_S24"/>
    <property type="match status" value="1"/>
</dbReference>
<dbReference type="InterPro" id="IPR015927">
    <property type="entry name" value="Peptidase_S24_S26A/B/C"/>
</dbReference>
<dbReference type="InterPro" id="IPR036286">
    <property type="entry name" value="LexA/Signal_pep-like_sf"/>
</dbReference>
<comment type="caution">
    <text evidence="7">The sequence shown here is derived from an EMBL/GenBank/DDBJ whole genome shotgun (WGS) entry which is preliminary data.</text>
</comment>
<dbReference type="PROSITE" id="PS00501">
    <property type="entry name" value="SPASE_I_1"/>
    <property type="match status" value="1"/>
</dbReference>
<keyword evidence="3" id="KW-0805">Transcription regulation</keyword>
<dbReference type="InterPro" id="IPR019756">
    <property type="entry name" value="Pept_S26A_signal_pept_1_Ser-AS"/>
</dbReference>
<evidence type="ECO:0000256" key="5">
    <source>
        <dbReference type="ARBA" id="ARBA00023163"/>
    </source>
</evidence>
<dbReference type="SUPFAM" id="SSF47413">
    <property type="entry name" value="lambda repressor-like DNA-binding domains"/>
    <property type="match status" value="2"/>
</dbReference>
<dbReference type="EMBL" id="JBHFGU010000002">
    <property type="protein sequence ID" value="MFB2619606.1"/>
    <property type="molecule type" value="Genomic_DNA"/>
</dbReference>
<dbReference type="InterPro" id="IPR010982">
    <property type="entry name" value="Lambda_DNA-bd_dom_sf"/>
</dbReference>
<keyword evidence="1" id="KW-0645">Protease</keyword>
<dbReference type="Proteomes" id="UP001576708">
    <property type="component" value="Unassembled WGS sequence"/>
</dbReference>
<dbReference type="CDD" id="cd00093">
    <property type="entry name" value="HTH_XRE"/>
    <property type="match status" value="2"/>
</dbReference>
<keyword evidence="8" id="KW-1185">Reference proteome</keyword>
<dbReference type="Gene3D" id="1.10.260.40">
    <property type="entry name" value="lambda repressor-like DNA-binding domains"/>
    <property type="match status" value="2"/>
</dbReference>
<dbReference type="SMART" id="SM00530">
    <property type="entry name" value="HTH_XRE"/>
    <property type="match status" value="2"/>
</dbReference>
<proteinExistence type="predicted"/>
<organism evidence="7 8">
    <name type="scientific">Shewanella mangrovisoli</name>
    <dbReference type="NCBI Taxonomy" id="2864211"/>
    <lineage>
        <taxon>Bacteria</taxon>
        <taxon>Pseudomonadati</taxon>
        <taxon>Pseudomonadota</taxon>
        <taxon>Gammaproteobacteria</taxon>
        <taxon>Alteromonadales</taxon>
        <taxon>Shewanellaceae</taxon>
        <taxon>Shewanella</taxon>
    </lineage>
</organism>
<name>A0ABV4VH56_9GAMM</name>
<dbReference type="PANTHER" id="PTHR40661">
    <property type="match status" value="1"/>
</dbReference>
<evidence type="ECO:0000259" key="6">
    <source>
        <dbReference type="PROSITE" id="PS50943"/>
    </source>
</evidence>
<feature type="domain" description="HTH cro/C1-type" evidence="6">
    <location>
        <begin position="7"/>
        <end position="60"/>
    </location>
</feature>
<keyword evidence="2" id="KW-0378">Hydrolase</keyword>
<gene>
    <name evidence="7" type="ORF">ACE02W_07325</name>
</gene>
<dbReference type="InterPro" id="IPR039418">
    <property type="entry name" value="LexA-like"/>
</dbReference>
<protein>
    <submittedName>
        <fullName evidence="7">Helix-turn-helix domain-containing protein</fullName>
    </submittedName>
</protein>
<dbReference type="Pfam" id="PF01381">
    <property type="entry name" value="HTH_3"/>
    <property type="match status" value="2"/>
</dbReference>
<dbReference type="SUPFAM" id="SSF51306">
    <property type="entry name" value="LexA/Signal peptidase"/>
    <property type="match status" value="1"/>
</dbReference>
<evidence type="ECO:0000256" key="1">
    <source>
        <dbReference type="ARBA" id="ARBA00022670"/>
    </source>
</evidence>
<keyword evidence="4" id="KW-0238">DNA-binding</keyword>
<reference evidence="7 8" key="1">
    <citation type="submission" date="2024-09" db="EMBL/GenBank/DDBJ databases">
        <authorList>
            <person name="Zhang Y."/>
        </authorList>
    </citation>
    <scope>NUCLEOTIDE SEQUENCE [LARGE SCALE GENOMIC DNA]</scope>
    <source>
        <strain evidence="7 8">ZJ318</strain>
    </source>
</reference>
<dbReference type="Gene3D" id="2.10.109.10">
    <property type="entry name" value="Umud Fragment, subunit A"/>
    <property type="match status" value="1"/>
</dbReference>